<evidence type="ECO:0008006" key="3">
    <source>
        <dbReference type="Google" id="ProtNLM"/>
    </source>
</evidence>
<gene>
    <name evidence="1" type="ORF">BSZ37_20370</name>
</gene>
<dbReference type="Proteomes" id="UP000216339">
    <property type="component" value="Unassembled WGS sequence"/>
</dbReference>
<comment type="caution">
    <text evidence="1">The sequence shown here is derived from an EMBL/GenBank/DDBJ whole genome shotgun (WGS) entry which is preliminary data.</text>
</comment>
<organism evidence="1 2">
    <name type="scientific">Rubrivirga marina</name>
    <dbReference type="NCBI Taxonomy" id="1196024"/>
    <lineage>
        <taxon>Bacteria</taxon>
        <taxon>Pseudomonadati</taxon>
        <taxon>Rhodothermota</taxon>
        <taxon>Rhodothermia</taxon>
        <taxon>Rhodothermales</taxon>
        <taxon>Rubricoccaceae</taxon>
        <taxon>Rubrivirga</taxon>
    </lineage>
</organism>
<dbReference type="AlphaFoldDB" id="A0A271IVF5"/>
<evidence type="ECO:0000313" key="1">
    <source>
        <dbReference type="EMBL" id="PAP74539.1"/>
    </source>
</evidence>
<accession>A0A271IVF5</accession>
<reference evidence="1 2" key="1">
    <citation type="submission" date="2016-11" db="EMBL/GenBank/DDBJ databases">
        <title>Study of marine rhodopsin-containing bacteria.</title>
        <authorList>
            <person name="Yoshizawa S."/>
            <person name="Kumagai Y."/>
            <person name="Kogure K."/>
        </authorList>
    </citation>
    <scope>NUCLEOTIDE SEQUENCE [LARGE SCALE GENOMIC DNA]</scope>
    <source>
        <strain evidence="1 2">SAORIC-28</strain>
    </source>
</reference>
<dbReference type="RefSeq" id="WP_095512503.1">
    <property type="nucleotide sequence ID" value="NZ_MQWD01000005.1"/>
</dbReference>
<keyword evidence="2" id="KW-1185">Reference proteome</keyword>
<proteinExistence type="predicted"/>
<evidence type="ECO:0000313" key="2">
    <source>
        <dbReference type="Proteomes" id="UP000216339"/>
    </source>
</evidence>
<dbReference type="EMBL" id="MQWD01000005">
    <property type="protein sequence ID" value="PAP74539.1"/>
    <property type="molecule type" value="Genomic_DNA"/>
</dbReference>
<sequence>MPPEKDHPVAVFPDRRFGLVQPWGDVSAESALRAARTLVDHPEWEPGFTEVWDLRFAGRVVVEPPAAERFRAFEADTRDRLAGSRTVFVTDHRPLLTYGVRFYAQLVQPLGREVVACRTEEEAVRYLDGESIPRLGSDKAA</sequence>
<name>A0A271IVF5_9BACT</name>
<protein>
    <recommendedName>
        <fullName evidence="3">STAS/SEC14 domain-containing protein</fullName>
    </recommendedName>
</protein>